<evidence type="ECO:0000256" key="1">
    <source>
        <dbReference type="ARBA" id="ARBA00005755"/>
    </source>
</evidence>
<dbReference type="GO" id="GO:0000166">
    <property type="term" value="F:nucleotide binding"/>
    <property type="evidence" value="ECO:0007669"/>
    <property type="project" value="InterPro"/>
</dbReference>
<proteinExistence type="inferred from homology"/>
<dbReference type="PANTHER" id="PTHR33568">
    <property type="entry name" value="DNA POLYMERASE"/>
    <property type="match status" value="1"/>
</dbReference>
<sequence length="611" mass="72158">MPGGLRFPHCLKENKGSLFPSQIIFFDVESDNKQISDDEEEARLKFGYALYQETEKKEKTYVREEWKYFSVDVELFEWIWYKFRSRRVLYLISSNIWFDLRVSGLLRLLLRSKFKCVNYFVKGLTQIYIFKNGDKKLVCLNFQNFFRLSVKEIGAIIGRQKKEIDFNTASLEEFKSYCMEDVKIIRDAFNEWRSFCEKYDLGTFGKTLPSQAFNSFRHRFMNEHIYIHNRDVVSKLERQAYFGGRSECFFIGKKNDRKYYYLDINSFYSYVMRNYEYPKKLIYYDDVCSLNKLEKFLKSGCTIASVNLTTSEPIYPVHFNYKTVFPIGTFDTCLSTEGLRRELEKGTINRVWEAAHYESGHIFKKYVDYFWELKKKFHDEKNKGWEHISKLFLNTLYGKFGQMNDEVLWEQPCDPGLIMREVLYHLEEGFSTVHSCFGGMEREVRLSVTEAINSFVGICSHVTEYARLLLWDYIKLTGRENVLYCDTDSLIVNEKGRRNLSRFISPGALGGFKVEGVSRSLIIRGLKDYTFGSISKTKGIRKDALQIDEDTYRQVMFPGYMGEIREGLRPTYRIVHVNKKLSRKYDKGEVLKSGEVIPLELNQSYGKELMR</sequence>
<comment type="catalytic activity">
    <reaction evidence="8">
        <text>DNA(n) + a 2'-deoxyribonucleoside 5'-triphosphate = DNA(n+1) + diphosphate</text>
        <dbReference type="Rhea" id="RHEA:22508"/>
        <dbReference type="Rhea" id="RHEA-COMP:17339"/>
        <dbReference type="Rhea" id="RHEA-COMP:17340"/>
        <dbReference type="ChEBI" id="CHEBI:33019"/>
        <dbReference type="ChEBI" id="CHEBI:61560"/>
        <dbReference type="ChEBI" id="CHEBI:173112"/>
        <dbReference type="EC" id="2.7.7.7"/>
    </reaction>
</comment>
<keyword evidence="3" id="KW-0808">Transferase</keyword>
<dbReference type="PROSITE" id="PS00116">
    <property type="entry name" value="DNA_POLYMERASE_B"/>
    <property type="match status" value="1"/>
</dbReference>
<dbReference type="Pfam" id="PF03175">
    <property type="entry name" value="DNA_pol_B_2"/>
    <property type="match status" value="1"/>
</dbReference>
<evidence type="ECO:0000313" key="10">
    <source>
        <dbReference type="EMBL" id="QJA55828.1"/>
    </source>
</evidence>
<dbReference type="InterPro" id="IPR043502">
    <property type="entry name" value="DNA/RNA_pol_sf"/>
</dbReference>
<accession>A0A6M3IF59</accession>
<dbReference type="InterPro" id="IPR004868">
    <property type="entry name" value="DNA-dir_DNA_pol_B_mt/vir"/>
</dbReference>
<evidence type="ECO:0000256" key="5">
    <source>
        <dbReference type="ARBA" id="ARBA00022705"/>
    </source>
</evidence>
<dbReference type="SUPFAM" id="SSF56672">
    <property type="entry name" value="DNA/RNA polymerases"/>
    <property type="match status" value="1"/>
</dbReference>
<dbReference type="GO" id="GO:0006260">
    <property type="term" value="P:DNA replication"/>
    <property type="evidence" value="ECO:0007669"/>
    <property type="project" value="UniProtKB-KW"/>
</dbReference>
<dbReference type="Gene3D" id="3.90.1600.10">
    <property type="entry name" value="Palm domain of DNA polymerase"/>
    <property type="match status" value="2"/>
</dbReference>
<evidence type="ECO:0000259" key="9">
    <source>
        <dbReference type="Pfam" id="PF03175"/>
    </source>
</evidence>
<keyword evidence="5" id="KW-0235">DNA replication</keyword>
<dbReference type="InterPro" id="IPR023211">
    <property type="entry name" value="DNA_pol_palm_dom_sf"/>
</dbReference>
<protein>
    <recommendedName>
        <fullName evidence="2">DNA-directed DNA polymerase</fullName>
        <ecNumber evidence="2">2.7.7.7</ecNumber>
    </recommendedName>
</protein>
<dbReference type="AlphaFoldDB" id="A0A6M3IF59"/>
<name>A0A6M3IF59_9ZZZZ</name>
<evidence type="ECO:0000256" key="2">
    <source>
        <dbReference type="ARBA" id="ARBA00012417"/>
    </source>
</evidence>
<evidence type="ECO:0000256" key="4">
    <source>
        <dbReference type="ARBA" id="ARBA00022695"/>
    </source>
</evidence>
<gene>
    <name evidence="11" type="ORF">MM415A02797_0006</name>
    <name evidence="10" type="ORF">MM415B01983_0009</name>
</gene>
<dbReference type="GO" id="GO:0003677">
    <property type="term" value="F:DNA binding"/>
    <property type="evidence" value="ECO:0007669"/>
    <property type="project" value="UniProtKB-KW"/>
</dbReference>
<evidence type="ECO:0000256" key="7">
    <source>
        <dbReference type="ARBA" id="ARBA00023125"/>
    </source>
</evidence>
<dbReference type="Gene3D" id="1.10.287.690">
    <property type="entry name" value="Helix hairpin bin"/>
    <property type="match status" value="1"/>
</dbReference>
<dbReference type="EMBL" id="MT141943">
    <property type="protein sequence ID" value="QJA72333.1"/>
    <property type="molecule type" value="Genomic_DNA"/>
</dbReference>
<evidence type="ECO:0000256" key="8">
    <source>
        <dbReference type="ARBA" id="ARBA00049244"/>
    </source>
</evidence>
<keyword evidence="4" id="KW-0548">Nucleotidyltransferase</keyword>
<reference evidence="10" key="1">
    <citation type="submission" date="2020-03" db="EMBL/GenBank/DDBJ databases">
        <title>The deep terrestrial virosphere.</title>
        <authorList>
            <person name="Holmfeldt K."/>
            <person name="Nilsson E."/>
            <person name="Simone D."/>
            <person name="Lopez-Fernandez M."/>
            <person name="Wu X."/>
            <person name="de Brujin I."/>
            <person name="Lundin D."/>
            <person name="Andersson A."/>
            <person name="Bertilsson S."/>
            <person name="Dopson M."/>
        </authorList>
    </citation>
    <scope>NUCLEOTIDE SEQUENCE</scope>
    <source>
        <strain evidence="11">MM415A02797</strain>
        <strain evidence="10">MM415B01983</strain>
    </source>
</reference>
<dbReference type="EC" id="2.7.7.7" evidence="2"/>
<dbReference type="GO" id="GO:0003887">
    <property type="term" value="F:DNA-directed DNA polymerase activity"/>
    <property type="evidence" value="ECO:0007669"/>
    <property type="project" value="UniProtKB-KW"/>
</dbReference>
<evidence type="ECO:0000256" key="6">
    <source>
        <dbReference type="ARBA" id="ARBA00022932"/>
    </source>
</evidence>
<dbReference type="InterPro" id="IPR017964">
    <property type="entry name" value="DNA-dir_DNA_pol_B_CS"/>
</dbReference>
<feature type="domain" description="DNA-directed DNA polymerase family B mitochondria/virus" evidence="9">
    <location>
        <begin position="165"/>
        <end position="403"/>
    </location>
</feature>
<dbReference type="EMBL" id="MT141184">
    <property type="protein sequence ID" value="QJA55828.1"/>
    <property type="molecule type" value="Genomic_DNA"/>
</dbReference>
<organism evidence="10">
    <name type="scientific">viral metagenome</name>
    <dbReference type="NCBI Taxonomy" id="1070528"/>
    <lineage>
        <taxon>unclassified sequences</taxon>
        <taxon>metagenomes</taxon>
        <taxon>organismal metagenomes</taxon>
    </lineage>
</organism>
<comment type="similarity">
    <text evidence="1">Belongs to the DNA polymerase type-B family.</text>
</comment>
<dbReference type="PANTHER" id="PTHR33568:SF3">
    <property type="entry name" value="DNA-DIRECTED DNA POLYMERASE"/>
    <property type="match status" value="1"/>
</dbReference>
<evidence type="ECO:0000256" key="3">
    <source>
        <dbReference type="ARBA" id="ARBA00022679"/>
    </source>
</evidence>
<keyword evidence="7" id="KW-0238">DNA-binding</keyword>
<evidence type="ECO:0000313" key="11">
    <source>
        <dbReference type="EMBL" id="QJA72333.1"/>
    </source>
</evidence>
<keyword evidence="6" id="KW-0239">DNA-directed DNA polymerase</keyword>